<keyword evidence="1" id="KW-0472">Membrane</keyword>
<reference evidence="2 3" key="1">
    <citation type="submission" date="2020-04" db="EMBL/GenBank/DDBJ databases">
        <authorList>
            <person name="Laetsch R D."/>
            <person name="Stevens L."/>
            <person name="Kumar S."/>
            <person name="Blaxter L. M."/>
        </authorList>
    </citation>
    <scope>NUCLEOTIDE SEQUENCE [LARGE SCALE GENOMIC DNA]</scope>
</reference>
<protein>
    <submittedName>
        <fullName evidence="2">Uncharacterized protein</fullName>
    </submittedName>
</protein>
<evidence type="ECO:0000256" key="1">
    <source>
        <dbReference type="SAM" id="Phobius"/>
    </source>
</evidence>
<dbReference type="PANTHER" id="PTHR34149">
    <property type="entry name" value="PROTEIN CBG11905-RELATED"/>
    <property type="match status" value="1"/>
</dbReference>
<proteinExistence type="predicted"/>
<keyword evidence="1" id="KW-1133">Transmembrane helix</keyword>
<organism evidence="2 3">
    <name type="scientific">Caenorhabditis bovis</name>
    <dbReference type="NCBI Taxonomy" id="2654633"/>
    <lineage>
        <taxon>Eukaryota</taxon>
        <taxon>Metazoa</taxon>
        <taxon>Ecdysozoa</taxon>
        <taxon>Nematoda</taxon>
        <taxon>Chromadorea</taxon>
        <taxon>Rhabditida</taxon>
        <taxon>Rhabditina</taxon>
        <taxon>Rhabditomorpha</taxon>
        <taxon>Rhabditoidea</taxon>
        <taxon>Rhabditidae</taxon>
        <taxon>Peloderinae</taxon>
        <taxon>Caenorhabditis</taxon>
    </lineage>
</organism>
<dbReference type="Proteomes" id="UP000494206">
    <property type="component" value="Unassembled WGS sequence"/>
</dbReference>
<dbReference type="EMBL" id="CADEPM010000003">
    <property type="protein sequence ID" value="CAB3401353.1"/>
    <property type="molecule type" value="Genomic_DNA"/>
</dbReference>
<sequence length="148" mass="17726">MLLRYYQTILIFSFWKNVISQSYNDVFCRRVWYFNTPRPAPIRCPTPSFFTYYDCCGDFQSECCWHIRPEPIYVLVAMIVAILFCCCFCALSWLFMMFRRRKEAPDEKPVKKVEVSTVDSGIQADVPSDKRRSYVAARDREFDYQYFT</sequence>
<dbReference type="Pfam" id="PF10853">
    <property type="entry name" value="DUF2650"/>
    <property type="match status" value="1"/>
</dbReference>
<evidence type="ECO:0000313" key="3">
    <source>
        <dbReference type="Proteomes" id="UP000494206"/>
    </source>
</evidence>
<keyword evidence="3" id="KW-1185">Reference proteome</keyword>
<feature type="transmembrane region" description="Helical" evidence="1">
    <location>
        <begin position="72"/>
        <end position="95"/>
    </location>
</feature>
<accession>A0A8S1EMC3</accession>
<keyword evidence="1" id="KW-0812">Transmembrane</keyword>
<dbReference type="AlphaFoldDB" id="A0A8S1EMC3"/>
<name>A0A8S1EMC3_9PELO</name>
<gene>
    <name evidence="2" type="ORF">CBOVIS_LOCUS4110</name>
</gene>
<dbReference type="PANTHER" id="PTHR34149:SF9">
    <property type="entry name" value="PROTEIN CBG09996"/>
    <property type="match status" value="1"/>
</dbReference>
<dbReference type="InterPro" id="IPR022559">
    <property type="entry name" value="SUP-1-like"/>
</dbReference>
<dbReference type="OrthoDB" id="5855515at2759"/>
<comment type="caution">
    <text evidence="2">The sequence shown here is derived from an EMBL/GenBank/DDBJ whole genome shotgun (WGS) entry which is preliminary data.</text>
</comment>
<evidence type="ECO:0000313" key="2">
    <source>
        <dbReference type="EMBL" id="CAB3401353.1"/>
    </source>
</evidence>